<dbReference type="OrthoDB" id="2190497at2759"/>
<keyword evidence="1" id="KW-0812">Transmembrane</keyword>
<feature type="transmembrane region" description="Helical" evidence="1">
    <location>
        <begin position="6"/>
        <end position="25"/>
    </location>
</feature>
<feature type="transmembrane region" description="Helical" evidence="1">
    <location>
        <begin position="303"/>
        <end position="323"/>
    </location>
</feature>
<sequence>VPVVLIILIFQLIDMLSAGPMLFFSGENQQLIYEFSLEEIDTLKKLGSLVYIYSSSIAMIMFGIFSKIEATLVAGIIVESLRPMVNAFSPEIMAGTRSLEGYVTNFILHLIVTSIGFGIFSLILYFINKAHFLGLIPKGIINGCLGAIGIGQLKIALDCIRGVDQNLFEVFSLFMVAIFVVLLYIFITKVIYDGVFVLPSYIIALLVIFYTVTRLFYNDYSTMLSDLYDKEWLNSKESILYPKYIYDHLDLRSISLMILLKNLKHIFTIILISSIHIVVNLPAFKMGTGTDFDFSTELKAQGIANMVTASPVYFVVSYSLAVFKVGGDKRYFSIIAGCIMVLLALFGVMIKGFIPKFILSLVPGSMFVDFISSSFLNTLFYIPMFEYVLSIIVCGIILISQEYLYGMVLGLAIYLFIFTIFYTLAETKCYNPITDAKIFLFLNNNLWFLTASQFLDDLSELNKKNPKTEDEKRTLVIDAQNCPAIDWIGHDLLRQACQTFENVIFVGDPYNLRPKGLKDLDNIQFFYYKEEYEKLHCQKTAQKIKIN</sequence>
<evidence type="ECO:0000313" key="2">
    <source>
        <dbReference type="EMBL" id="KRH92922.1"/>
    </source>
</evidence>
<reference evidence="2 3" key="1">
    <citation type="submission" date="2015-07" db="EMBL/GenBank/DDBJ databases">
        <title>The genome of Pseudoloma neurophilia, a relevant intracellular parasite of the zebrafish.</title>
        <authorList>
            <person name="Ndikumana S."/>
            <person name="Pelin A."/>
            <person name="Sanders J."/>
            <person name="Corradi N."/>
        </authorList>
    </citation>
    <scope>NUCLEOTIDE SEQUENCE [LARGE SCALE GENOMIC DNA]</scope>
    <source>
        <strain evidence="2 3">MK1</strain>
    </source>
</reference>
<keyword evidence="1" id="KW-1133">Transmembrane helix</keyword>
<feature type="transmembrane region" description="Helical" evidence="1">
    <location>
        <begin position="404"/>
        <end position="425"/>
    </location>
</feature>
<evidence type="ECO:0000256" key="1">
    <source>
        <dbReference type="SAM" id="Phobius"/>
    </source>
</evidence>
<feature type="non-terminal residue" evidence="2">
    <location>
        <position position="1"/>
    </location>
</feature>
<feature type="transmembrane region" description="Helical" evidence="1">
    <location>
        <begin position="335"/>
        <end position="359"/>
    </location>
</feature>
<keyword evidence="1" id="KW-0472">Membrane</keyword>
<feature type="transmembrane region" description="Helical" evidence="1">
    <location>
        <begin position="379"/>
        <end position="399"/>
    </location>
</feature>
<feature type="transmembrane region" description="Helical" evidence="1">
    <location>
        <begin position="198"/>
        <end position="217"/>
    </location>
</feature>
<feature type="transmembrane region" description="Helical" evidence="1">
    <location>
        <begin position="170"/>
        <end position="192"/>
    </location>
</feature>
<dbReference type="Proteomes" id="UP000051530">
    <property type="component" value="Unassembled WGS sequence"/>
</dbReference>
<proteinExistence type="predicted"/>
<name>A0A0R0LUF6_9MICR</name>
<feature type="transmembrane region" description="Helical" evidence="1">
    <location>
        <begin position="46"/>
        <end position="65"/>
    </location>
</feature>
<feature type="transmembrane region" description="Helical" evidence="1">
    <location>
        <begin position="266"/>
        <end position="283"/>
    </location>
</feature>
<dbReference type="PANTHER" id="PTHR43310:SF4">
    <property type="entry name" value="AFR304WP"/>
    <property type="match status" value="1"/>
</dbReference>
<dbReference type="PANTHER" id="PTHR43310">
    <property type="entry name" value="SULFATE TRANSPORTER YBAR-RELATED"/>
    <property type="match status" value="1"/>
</dbReference>
<feature type="transmembrane region" description="Helical" evidence="1">
    <location>
        <begin position="106"/>
        <end position="127"/>
    </location>
</feature>
<comment type="caution">
    <text evidence="2">The sequence shown here is derived from an EMBL/GenBank/DDBJ whole genome shotgun (WGS) entry which is preliminary data.</text>
</comment>
<dbReference type="EMBL" id="LGUB01000588">
    <property type="protein sequence ID" value="KRH92922.1"/>
    <property type="molecule type" value="Genomic_DNA"/>
</dbReference>
<dbReference type="InterPro" id="IPR052706">
    <property type="entry name" value="Membrane-Transporter-like"/>
</dbReference>
<accession>A0A0R0LUF6</accession>
<dbReference type="AlphaFoldDB" id="A0A0R0LUF6"/>
<evidence type="ECO:0000313" key="3">
    <source>
        <dbReference type="Proteomes" id="UP000051530"/>
    </source>
</evidence>
<gene>
    <name evidence="2" type="ORF">M153_20840001</name>
</gene>
<organism evidence="2 3">
    <name type="scientific">Pseudoloma neurophilia</name>
    <dbReference type="NCBI Taxonomy" id="146866"/>
    <lineage>
        <taxon>Eukaryota</taxon>
        <taxon>Fungi</taxon>
        <taxon>Fungi incertae sedis</taxon>
        <taxon>Microsporidia</taxon>
        <taxon>Pseudoloma</taxon>
    </lineage>
</organism>
<protein>
    <submittedName>
        <fullName evidence="2">Sulfate Permease (SulP) Family</fullName>
    </submittedName>
</protein>
<dbReference type="VEuPathDB" id="MicrosporidiaDB:M153_20840001"/>
<keyword evidence="3" id="KW-1185">Reference proteome</keyword>